<feature type="region of interest" description="Disordered" evidence="1">
    <location>
        <begin position="1"/>
        <end position="20"/>
    </location>
</feature>
<dbReference type="Gramene" id="TRITD2Bv1G146850.1">
    <property type="protein sequence ID" value="TRITD2Bv1G146850.1"/>
    <property type="gene ID" value="TRITD2Bv1G146850"/>
</dbReference>
<accession>A0A9R1RN98</accession>
<evidence type="ECO:0000313" key="3">
    <source>
        <dbReference type="Proteomes" id="UP000324705"/>
    </source>
</evidence>
<dbReference type="Proteomes" id="UP000324705">
    <property type="component" value="Chromosome 2B"/>
</dbReference>
<evidence type="ECO:0000256" key="1">
    <source>
        <dbReference type="SAM" id="MobiDB-lite"/>
    </source>
</evidence>
<keyword evidence="3" id="KW-1185">Reference proteome</keyword>
<name>A0A9R1RN98_TRITD</name>
<reference evidence="2 3" key="1">
    <citation type="submission" date="2017-09" db="EMBL/GenBank/DDBJ databases">
        <authorList>
            <consortium name="International Durum Wheat Genome Sequencing Consortium (IDWGSC)"/>
            <person name="Milanesi L."/>
        </authorList>
    </citation>
    <scope>NUCLEOTIDE SEQUENCE [LARGE SCALE GENOMIC DNA]</scope>
    <source>
        <strain evidence="3">cv. Svevo</strain>
    </source>
</reference>
<organism evidence="2 3">
    <name type="scientific">Triticum turgidum subsp. durum</name>
    <name type="common">Durum wheat</name>
    <name type="synonym">Triticum durum</name>
    <dbReference type="NCBI Taxonomy" id="4567"/>
    <lineage>
        <taxon>Eukaryota</taxon>
        <taxon>Viridiplantae</taxon>
        <taxon>Streptophyta</taxon>
        <taxon>Embryophyta</taxon>
        <taxon>Tracheophyta</taxon>
        <taxon>Spermatophyta</taxon>
        <taxon>Magnoliopsida</taxon>
        <taxon>Liliopsida</taxon>
        <taxon>Poales</taxon>
        <taxon>Poaceae</taxon>
        <taxon>BOP clade</taxon>
        <taxon>Pooideae</taxon>
        <taxon>Triticodae</taxon>
        <taxon>Triticeae</taxon>
        <taxon>Triticinae</taxon>
        <taxon>Triticum</taxon>
    </lineage>
</organism>
<protein>
    <submittedName>
        <fullName evidence="2">Uncharacterized protein</fullName>
    </submittedName>
</protein>
<feature type="compositionally biased region" description="Low complexity" evidence="1">
    <location>
        <begin position="34"/>
        <end position="49"/>
    </location>
</feature>
<dbReference type="EMBL" id="LT934114">
    <property type="protein sequence ID" value="VAH47582.1"/>
    <property type="molecule type" value="Genomic_DNA"/>
</dbReference>
<proteinExistence type="predicted"/>
<feature type="region of interest" description="Disordered" evidence="1">
    <location>
        <begin position="34"/>
        <end position="69"/>
    </location>
</feature>
<feature type="compositionally biased region" description="Acidic residues" evidence="1">
    <location>
        <begin position="50"/>
        <end position="66"/>
    </location>
</feature>
<gene>
    <name evidence="2" type="ORF">TRITD_2Bv1G146850</name>
</gene>
<sequence>MSLAAESPSPSPSSSSGSDDFAALLDAELDLASAVDSASAGDPSTSPTSSDDEEDDDEDAVADVETVEQSRQVICNPHREYDCWAWLLWLCGHKHVFHGSSVECAASV</sequence>
<evidence type="ECO:0000313" key="2">
    <source>
        <dbReference type="EMBL" id="VAH47582.1"/>
    </source>
</evidence>
<dbReference type="AlphaFoldDB" id="A0A9R1RN98"/>